<dbReference type="InterPro" id="IPR020422">
    <property type="entry name" value="TYR_PHOSPHATASE_DUAL_dom"/>
</dbReference>
<protein>
    <recommendedName>
        <fullName evidence="2">protein-tyrosine-phosphatase</fullName>
        <ecNumber evidence="2">3.1.3.48</ecNumber>
    </recommendedName>
</protein>
<reference evidence="6 7" key="1">
    <citation type="submission" date="2019-07" db="EMBL/GenBank/DDBJ databases">
        <title>De Novo Assembly of kiwifruit Actinidia rufa.</title>
        <authorList>
            <person name="Sugita-Konishi S."/>
            <person name="Sato K."/>
            <person name="Mori E."/>
            <person name="Abe Y."/>
            <person name="Kisaki G."/>
            <person name="Hamano K."/>
            <person name="Suezawa K."/>
            <person name="Otani M."/>
            <person name="Fukuda T."/>
            <person name="Manabe T."/>
            <person name="Gomi K."/>
            <person name="Tabuchi M."/>
            <person name="Akimitsu K."/>
            <person name="Kataoka I."/>
        </authorList>
    </citation>
    <scope>NUCLEOTIDE SEQUENCE [LARGE SCALE GENOMIC DNA]</scope>
    <source>
        <strain evidence="7">cv. Fuchu</strain>
    </source>
</reference>
<accession>A0A7J0HFN6</accession>
<keyword evidence="3" id="KW-0378">Hydrolase</keyword>
<evidence type="ECO:0000313" key="6">
    <source>
        <dbReference type="EMBL" id="GFZ21923.1"/>
    </source>
</evidence>
<organism evidence="6 7">
    <name type="scientific">Actinidia rufa</name>
    <dbReference type="NCBI Taxonomy" id="165716"/>
    <lineage>
        <taxon>Eukaryota</taxon>
        <taxon>Viridiplantae</taxon>
        <taxon>Streptophyta</taxon>
        <taxon>Embryophyta</taxon>
        <taxon>Tracheophyta</taxon>
        <taxon>Spermatophyta</taxon>
        <taxon>Magnoliopsida</taxon>
        <taxon>eudicotyledons</taxon>
        <taxon>Gunneridae</taxon>
        <taxon>Pentapetalae</taxon>
        <taxon>asterids</taxon>
        <taxon>Ericales</taxon>
        <taxon>Actinidiaceae</taxon>
        <taxon>Actinidia</taxon>
    </lineage>
</organism>
<dbReference type="SMART" id="SM00195">
    <property type="entry name" value="DSPc"/>
    <property type="match status" value="1"/>
</dbReference>
<feature type="domain" description="Tyrosine-protein phosphatase" evidence="5">
    <location>
        <begin position="30"/>
        <end position="192"/>
    </location>
</feature>
<comment type="caution">
    <text evidence="6">The sequence shown here is derived from an EMBL/GenBank/DDBJ whole genome shotgun (WGS) entry which is preliminary data.</text>
</comment>
<evidence type="ECO:0000256" key="1">
    <source>
        <dbReference type="ARBA" id="ARBA00008601"/>
    </source>
</evidence>
<proteinExistence type="inferred from homology"/>
<comment type="similarity">
    <text evidence="1">Belongs to the protein-tyrosine phosphatase family. Non-receptor class dual specificity subfamily.</text>
</comment>
<dbReference type="PROSITE" id="PS50054">
    <property type="entry name" value="TYR_PHOSPHATASE_DUAL"/>
    <property type="match status" value="1"/>
</dbReference>
<dbReference type="GO" id="GO:0033550">
    <property type="term" value="F:MAP kinase tyrosine phosphatase activity"/>
    <property type="evidence" value="ECO:0007669"/>
    <property type="project" value="TreeGrafter"/>
</dbReference>
<dbReference type="PANTHER" id="PTHR10159:SF511">
    <property type="entry name" value="DUAL SPECIFICITY PROTEIN PHOSPHATASE 1"/>
    <property type="match status" value="1"/>
</dbReference>
<dbReference type="Proteomes" id="UP000585474">
    <property type="component" value="Unassembled WGS sequence"/>
</dbReference>
<evidence type="ECO:0000256" key="4">
    <source>
        <dbReference type="ARBA" id="ARBA00022912"/>
    </source>
</evidence>
<dbReference type="Gene3D" id="3.90.190.10">
    <property type="entry name" value="Protein tyrosine phosphatase superfamily"/>
    <property type="match status" value="1"/>
</dbReference>
<evidence type="ECO:0000256" key="2">
    <source>
        <dbReference type="ARBA" id="ARBA00013064"/>
    </source>
</evidence>
<dbReference type="SUPFAM" id="SSF52799">
    <property type="entry name" value="(Phosphotyrosine protein) phosphatases II"/>
    <property type="match status" value="1"/>
</dbReference>
<dbReference type="PRINTS" id="PR01908">
    <property type="entry name" value="ADSPHPHTASE"/>
</dbReference>
<evidence type="ECO:0000259" key="5">
    <source>
        <dbReference type="PROSITE" id="PS50054"/>
    </source>
</evidence>
<dbReference type="EC" id="3.1.3.48" evidence="2"/>
<keyword evidence="7" id="KW-1185">Reference proteome</keyword>
<name>A0A7J0HFN6_9ERIC</name>
<evidence type="ECO:0000313" key="7">
    <source>
        <dbReference type="Proteomes" id="UP000585474"/>
    </source>
</evidence>
<dbReference type="GO" id="GO:0005737">
    <property type="term" value="C:cytoplasm"/>
    <property type="evidence" value="ECO:0007669"/>
    <property type="project" value="TreeGrafter"/>
</dbReference>
<gene>
    <name evidence="6" type="ORF">Acr_29g0010850</name>
</gene>
<dbReference type="PANTHER" id="PTHR10159">
    <property type="entry name" value="DUAL SPECIFICITY PROTEIN PHOSPHATASE"/>
    <property type="match status" value="1"/>
</dbReference>
<dbReference type="CDD" id="cd14498">
    <property type="entry name" value="DSP"/>
    <property type="match status" value="1"/>
</dbReference>
<dbReference type="GO" id="GO:0017017">
    <property type="term" value="F:MAP kinase tyrosine/serine/threonine phosphatase activity"/>
    <property type="evidence" value="ECO:0007669"/>
    <property type="project" value="TreeGrafter"/>
</dbReference>
<dbReference type="GO" id="GO:0043409">
    <property type="term" value="P:negative regulation of MAPK cascade"/>
    <property type="evidence" value="ECO:0007669"/>
    <property type="project" value="TreeGrafter"/>
</dbReference>
<sequence>MDRIADILRERVEALQRAMKVIRAIKDDNVPCQIEKGLYLGSLEAANNKSTLKSLNVTHILSVTDTLPLAHQNDFVYKTIDIPDRLEVNIAQYFDECFNFIEEAKRVDGGALVHCVVGKSRRQSRGILELDSVTCVAFDLGLSATIVVAYLMKKHRMSVSEALKLVRSKRPIASPNCGFMLQLQNFETSLRGTHLVGHTSSVTIRI</sequence>
<dbReference type="AlphaFoldDB" id="A0A7J0HFN6"/>
<dbReference type="EMBL" id="BJWL01000029">
    <property type="protein sequence ID" value="GFZ21923.1"/>
    <property type="molecule type" value="Genomic_DNA"/>
</dbReference>
<dbReference type="Pfam" id="PF00782">
    <property type="entry name" value="DSPc"/>
    <property type="match status" value="2"/>
</dbReference>
<dbReference type="GO" id="GO:0008330">
    <property type="term" value="F:protein tyrosine/threonine phosphatase activity"/>
    <property type="evidence" value="ECO:0007669"/>
    <property type="project" value="TreeGrafter"/>
</dbReference>
<evidence type="ECO:0000256" key="3">
    <source>
        <dbReference type="ARBA" id="ARBA00022801"/>
    </source>
</evidence>
<dbReference type="OrthoDB" id="10252009at2759"/>
<keyword evidence="4" id="KW-0904">Protein phosphatase</keyword>
<dbReference type="InterPro" id="IPR000340">
    <property type="entry name" value="Dual-sp_phosphatase_cat-dom"/>
</dbReference>
<dbReference type="InterPro" id="IPR029021">
    <property type="entry name" value="Prot-tyrosine_phosphatase-like"/>
</dbReference>